<dbReference type="EMBL" id="SZWE01000001">
    <property type="protein sequence ID" value="MRU15822.1"/>
    <property type="molecule type" value="Genomic_DNA"/>
</dbReference>
<protein>
    <submittedName>
        <fullName evidence="2">Uncharacterized protein</fullName>
    </submittedName>
</protein>
<dbReference type="AlphaFoldDB" id="A0A844CMG9"/>
<gene>
    <name evidence="2" type="ORF">FDP25_10330</name>
</gene>
<dbReference type="RefSeq" id="WP_154151411.1">
    <property type="nucleotide sequence ID" value="NZ_SZWE01000001.1"/>
</dbReference>
<evidence type="ECO:0000313" key="3">
    <source>
        <dbReference type="Proteomes" id="UP000564704"/>
    </source>
</evidence>
<proteinExistence type="predicted"/>
<dbReference type="Proteomes" id="UP000564704">
    <property type="component" value="Unassembled WGS sequence"/>
</dbReference>
<accession>A0A844CMG9</accession>
<evidence type="ECO:0000256" key="1">
    <source>
        <dbReference type="SAM" id="MobiDB-lite"/>
    </source>
</evidence>
<comment type="caution">
    <text evidence="2">The sequence shown here is derived from an EMBL/GenBank/DDBJ whole genome shotgun (WGS) entry which is preliminary data.</text>
</comment>
<feature type="region of interest" description="Disordered" evidence="1">
    <location>
        <begin position="74"/>
        <end position="113"/>
    </location>
</feature>
<name>A0A844CMG9_9RHOB</name>
<feature type="compositionally biased region" description="Polar residues" evidence="1">
    <location>
        <begin position="88"/>
        <end position="99"/>
    </location>
</feature>
<sequence>MRGLSITLLSWGMMIFWDGAIAQTQEGFEATKDPAIVEQISPIAPDEAGGLSIEDTAPILDEIFAIYDVTSVEDELTEDEGAAGGNAPNETEAGQTSPEVAQPETGDCEADGTLSMTLGADCAQGTMPIQAKKAGASTGQIVTRDDGVYLQVAPSEAQ</sequence>
<reference evidence="2 3" key="1">
    <citation type="submission" date="2019-05" db="EMBL/GenBank/DDBJ databases">
        <title>Roseovarius bejariae sp. nov., a moderately halophylic bacterium isolated from a saline soil in Rambla Salada (Murcia).</title>
        <authorList>
            <person name="Castro D.J."/>
            <person name="Gomez-Altuve A."/>
            <person name="Reina J.C."/>
            <person name="Rodriguez M."/>
            <person name="Sampedro I."/>
            <person name="Llamas I."/>
            <person name="Martinez-Checa F."/>
        </authorList>
    </citation>
    <scope>NUCLEOTIDE SEQUENCE [LARGE SCALE GENOMIC DNA]</scope>
    <source>
        <strain evidence="2 3">A21</strain>
    </source>
</reference>
<organism evidence="2 3">
    <name type="scientific">Roseovarius bejariae</name>
    <dbReference type="NCBI Taxonomy" id="2576383"/>
    <lineage>
        <taxon>Bacteria</taxon>
        <taxon>Pseudomonadati</taxon>
        <taxon>Pseudomonadota</taxon>
        <taxon>Alphaproteobacteria</taxon>
        <taxon>Rhodobacterales</taxon>
        <taxon>Roseobacteraceae</taxon>
        <taxon>Roseovarius</taxon>
    </lineage>
</organism>
<evidence type="ECO:0000313" key="2">
    <source>
        <dbReference type="EMBL" id="MRU15822.1"/>
    </source>
</evidence>
<keyword evidence="3" id="KW-1185">Reference proteome</keyword>